<dbReference type="EMBL" id="JACEFO010001888">
    <property type="protein sequence ID" value="KAF8695497.1"/>
    <property type="molecule type" value="Genomic_DNA"/>
</dbReference>
<evidence type="ECO:0000313" key="1">
    <source>
        <dbReference type="EMBL" id="KAF8695497.1"/>
    </source>
</evidence>
<keyword evidence="2" id="KW-1185">Reference proteome</keyword>
<dbReference type="AlphaFoldDB" id="A0A835BDA5"/>
<organism evidence="1 2">
    <name type="scientific">Digitaria exilis</name>
    <dbReference type="NCBI Taxonomy" id="1010633"/>
    <lineage>
        <taxon>Eukaryota</taxon>
        <taxon>Viridiplantae</taxon>
        <taxon>Streptophyta</taxon>
        <taxon>Embryophyta</taxon>
        <taxon>Tracheophyta</taxon>
        <taxon>Spermatophyta</taxon>
        <taxon>Magnoliopsida</taxon>
        <taxon>Liliopsida</taxon>
        <taxon>Poales</taxon>
        <taxon>Poaceae</taxon>
        <taxon>PACMAD clade</taxon>
        <taxon>Panicoideae</taxon>
        <taxon>Panicodae</taxon>
        <taxon>Paniceae</taxon>
        <taxon>Anthephorinae</taxon>
        <taxon>Digitaria</taxon>
    </lineage>
</organism>
<dbReference type="Proteomes" id="UP000636709">
    <property type="component" value="Unassembled WGS sequence"/>
</dbReference>
<accession>A0A835BDA5</accession>
<comment type="caution">
    <text evidence="1">The sequence shown here is derived from an EMBL/GenBank/DDBJ whole genome shotgun (WGS) entry which is preliminary data.</text>
</comment>
<name>A0A835BDA5_9POAL</name>
<sequence>MQLLVRDVPRLIGFFAAGERTGKGVDSSFVARALVFSPTVTAAAGCYGHGRDVEGLVHGTGQAAMAAVLDVDDQLTKLLLRAQIIMDEAMGTAHHKSCHAPAVGDADTTPLLSLCVFVPRQSPRALPSHANLTLTPTRTAPPACAWCAHDYTSVATGAAARRDSAANWQPP</sequence>
<evidence type="ECO:0000313" key="2">
    <source>
        <dbReference type="Proteomes" id="UP000636709"/>
    </source>
</evidence>
<protein>
    <submittedName>
        <fullName evidence="1">Uncharacterized protein</fullName>
    </submittedName>
</protein>
<reference evidence="1" key="1">
    <citation type="submission" date="2020-07" db="EMBL/GenBank/DDBJ databases">
        <title>Genome sequence and genetic diversity analysis of an under-domesticated orphan crop, white fonio (Digitaria exilis).</title>
        <authorList>
            <person name="Bennetzen J.L."/>
            <person name="Chen S."/>
            <person name="Ma X."/>
            <person name="Wang X."/>
            <person name="Yssel A.E.J."/>
            <person name="Chaluvadi S.R."/>
            <person name="Johnson M."/>
            <person name="Gangashetty P."/>
            <person name="Hamidou F."/>
            <person name="Sanogo M.D."/>
            <person name="Zwaenepoel A."/>
            <person name="Wallace J."/>
            <person name="Van De Peer Y."/>
            <person name="Van Deynze A."/>
        </authorList>
    </citation>
    <scope>NUCLEOTIDE SEQUENCE</scope>
    <source>
        <tissue evidence="1">Leaves</tissue>
    </source>
</reference>
<gene>
    <name evidence="1" type="ORF">HU200_037443</name>
</gene>
<proteinExistence type="predicted"/>